<name>A0ABR4PP48_9HELO</name>
<protein>
    <recommendedName>
        <fullName evidence="6">Xylanolytic transcriptional activator regulatory domain-containing protein</fullName>
    </recommendedName>
</protein>
<reference evidence="7 8" key="1">
    <citation type="submission" date="2024-06" db="EMBL/GenBank/DDBJ databases">
        <title>Complete genome of Phlyctema vagabunda strain 19-DSS-EL-015.</title>
        <authorList>
            <person name="Fiorenzani C."/>
        </authorList>
    </citation>
    <scope>NUCLEOTIDE SEQUENCE [LARGE SCALE GENOMIC DNA]</scope>
    <source>
        <strain evidence="7 8">19-DSS-EL-015</strain>
    </source>
</reference>
<sequence length="433" mass="49738">MLLAILASLSWQKRKLQQSIGKLYIEILSQRFFVNGDYSLDMLQSLLIYITWYQFHIKLPGHQPYRLASLAVTILLELGLDKKPREFQLQQAVSDSNHSSHLVDPARPDSWSAEARRAVIGCYHVAAYTSISYRRLNLMSAVTCVEEMATSLVADKDQPSDSYLVSQIQMMRVVEEMRNTFDYYGTRSPEKVLSEGRIQAYGQVFTAKLNTIKARIQTTSYPTYLRCLYHLADMCLYEVGLYGFHKNSNASLTRVSLLLDFLESCRLYMELVMVSTKEEMRPWTFFDWRQLNFALITTNQVIVALDPSITTAETVTRLTVLVGYLEWAGIRVREVYALDDTRERHFEGLEHLTSLWEATKSWCESLLARATTAQQAPELPQHQVWPAYANMAPNMPAPALSTPHFEDFTAQTANSMDIWSDSGFWWQPNTMPQ</sequence>
<keyword evidence="2" id="KW-0805">Transcription regulation</keyword>
<evidence type="ECO:0000256" key="3">
    <source>
        <dbReference type="ARBA" id="ARBA00023125"/>
    </source>
</evidence>
<feature type="domain" description="Xylanolytic transcriptional activator regulatory" evidence="6">
    <location>
        <begin position="13"/>
        <end position="140"/>
    </location>
</feature>
<dbReference type="CDD" id="cd12148">
    <property type="entry name" value="fungal_TF_MHR"/>
    <property type="match status" value="1"/>
</dbReference>
<keyword evidence="4" id="KW-0804">Transcription</keyword>
<dbReference type="EMBL" id="JBFCZG010000003">
    <property type="protein sequence ID" value="KAL3425117.1"/>
    <property type="molecule type" value="Genomic_DNA"/>
</dbReference>
<keyword evidence="3" id="KW-0238">DNA-binding</keyword>
<evidence type="ECO:0000256" key="4">
    <source>
        <dbReference type="ARBA" id="ARBA00023163"/>
    </source>
</evidence>
<keyword evidence="8" id="KW-1185">Reference proteome</keyword>
<accession>A0ABR4PP48</accession>
<keyword evidence="5" id="KW-0539">Nucleus</keyword>
<dbReference type="Proteomes" id="UP001629113">
    <property type="component" value="Unassembled WGS sequence"/>
</dbReference>
<evidence type="ECO:0000313" key="8">
    <source>
        <dbReference type="Proteomes" id="UP001629113"/>
    </source>
</evidence>
<evidence type="ECO:0000259" key="6">
    <source>
        <dbReference type="Pfam" id="PF04082"/>
    </source>
</evidence>
<comment type="caution">
    <text evidence="7">The sequence shown here is derived from an EMBL/GenBank/DDBJ whole genome shotgun (WGS) entry which is preliminary data.</text>
</comment>
<dbReference type="InterPro" id="IPR051089">
    <property type="entry name" value="prtT"/>
</dbReference>
<dbReference type="Pfam" id="PF04082">
    <property type="entry name" value="Fungal_trans"/>
    <property type="match status" value="1"/>
</dbReference>
<evidence type="ECO:0000256" key="2">
    <source>
        <dbReference type="ARBA" id="ARBA00023015"/>
    </source>
</evidence>
<gene>
    <name evidence="7" type="ORF">PVAG01_04398</name>
</gene>
<dbReference type="InterPro" id="IPR007219">
    <property type="entry name" value="XnlR_reg_dom"/>
</dbReference>
<organism evidence="7 8">
    <name type="scientific">Phlyctema vagabunda</name>
    <dbReference type="NCBI Taxonomy" id="108571"/>
    <lineage>
        <taxon>Eukaryota</taxon>
        <taxon>Fungi</taxon>
        <taxon>Dikarya</taxon>
        <taxon>Ascomycota</taxon>
        <taxon>Pezizomycotina</taxon>
        <taxon>Leotiomycetes</taxon>
        <taxon>Helotiales</taxon>
        <taxon>Dermateaceae</taxon>
        <taxon>Phlyctema</taxon>
    </lineage>
</organism>
<evidence type="ECO:0000256" key="1">
    <source>
        <dbReference type="ARBA" id="ARBA00004123"/>
    </source>
</evidence>
<dbReference type="PANTHER" id="PTHR31845">
    <property type="entry name" value="FINGER DOMAIN PROTEIN, PUTATIVE-RELATED"/>
    <property type="match status" value="1"/>
</dbReference>
<comment type="subcellular location">
    <subcellularLocation>
        <location evidence="1">Nucleus</location>
    </subcellularLocation>
</comment>
<evidence type="ECO:0000256" key="5">
    <source>
        <dbReference type="ARBA" id="ARBA00023242"/>
    </source>
</evidence>
<dbReference type="PANTHER" id="PTHR31845:SF10">
    <property type="entry name" value="ZN(II)2CYS6 TRANSCRIPTION FACTOR (EUROFUNG)"/>
    <property type="match status" value="1"/>
</dbReference>
<proteinExistence type="predicted"/>
<evidence type="ECO:0000313" key="7">
    <source>
        <dbReference type="EMBL" id="KAL3425117.1"/>
    </source>
</evidence>